<dbReference type="EMBL" id="HBIK01013634">
    <property type="protein sequence ID" value="CAE0381448.1"/>
    <property type="molecule type" value="Transcribed_RNA"/>
</dbReference>
<organism evidence="1">
    <name type="scientific">Euplotes crassus</name>
    <dbReference type="NCBI Taxonomy" id="5936"/>
    <lineage>
        <taxon>Eukaryota</taxon>
        <taxon>Sar</taxon>
        <taxon>Alveolata</taxon>
        <taxon>Ciliophora</taxon>
        <taxon>Intramacronucleata</taxon>
        <taxon>Spirotrichea</taxon>
        <taxon>Hypotrichia</taxon>
        <taxon>Euplotida</taxon>
        <taxon>Euplotidae</taxon>
        <taxon>Moneuplotes</taxon>
    </lineage>
</organism>
<proteinExistence type="predicted"/>
<reference evidence="1" key="1">
    <citation type="submission" date="2021-01" db="EMBL/GenBank/DDBJ databases">
        <authorList>
            <person name="Corre E."/>
            <person name="Pelletier E."/>
            <person name="Niang G."/>
            <person name="Scheremetjew M."/>
            <person name="Finn R."/>
            <person name="Kale V."/>
            <person name="Holt S."/>
            <person name="Cochrane G."/>
            <person name="Meng A."/>
            <person name="Brown T."/>
            <person name="Cohen L."/>
        </authorList>
    </citation>
    <scope>NUCLEOTIDE SEQUENCE</scope>
    <source>
        <strain evidence="1">CT5</strain>
    </source>
</reference>
<accession>A0A7S3KDY3</accession>
<name>A0A7S3KDY3_EUPCR</name>
<evidence type="ECO:0000313" key="1">
    <source>
        <dbReference type="EMBL" id="CAE0381448.1"/>
    </source>
</evidence>
<gene>
    <name evidence="1" type="ORF">ECRA1380_LOCUS6410</name>
</gene>
<protein>
    <submittedName>
        <fullName evidence="1">Uncharacterized protein</fullName>
    </submittedName>
</protein>
<dbReference type="AlphaFoldDB" id="A0A7S3KDY3"/>
<sequence>MSMTFLEMCKYSTFKNKNKNNDDDNDNNKKYKTDFDIEESIHDNYVRLEKDKVDDQSIIIPAGFKTQIHSQGYKELLQAILDYCRELFRLEDKQKSLEIEAKSRGLPVPQVLPSEKRKLQEKARKMALKYSFIIFQRKSEASRPGLSLIEYTKAKVKAVGNQKADKDFYETLILFTARVLQPAFEK</sequence>